<dbReference type="HOGENOM" id="CLU_095696_0_0_7"/>
<dbReference type="OrthoDB" id="5518374at2"/>
<evidence type="ECO:0000256" key="3">
    <source>
        <dbReference type="SAM" id="MobiDB-lite"/>
    </source>
</evidence>
<dbReference type="PANTHER" id="PTHR44591">
    <property type="entry name" value="STRESS RESPONSE REGULATOR PROTEIN 1"/>
    <property type="match status" value="1"/>
</dbReference>
<sequence>MSLYAQERLRVLVVDDERRMLDSIAAILDDDVEVETCTSAHRALELLQTGQFHVVCSDYKMPGMNGDELLKRVAGLPFYTSCLLITGDEEYIRSGEAGRHYVILKPFEPARVTRIVLELARLARARRSADAGAGAASAREAAAPASKTRRAAPSLRPREAQDAPASSQRERVSSYPPPSSRAASSYLDTVRLGDAGLPARTLK</sequence>
<reference evidence="5 6" key="1">
    <citation type="journal article" date="2007" name="Nat. Biotechnol.">
        <title>Complete genome sequence of the myxobacterium Sorangium cellulosum.</title>
        <authorList>
            <person name="Schneiker S."/>
            <person name="Perlova O."/>
            <person name="Kaiser O."/>
            <person name="Gerth K."/>
            <person name="Alici A."/>
            <person name="Altmeyer M.O."/>
            <person name="Bartels D."/>
            <person name="Bekel T."/>
            <person name="Beyer S."/>
            <person name="Bode E."/>
            <person name="Bode H.B."/>
            <person name="Bolten C.J."/>
            <person name="Choudhuri J.V."/>
            <person name="Doss S."/>
            <person name="Elnakady Y.A."/>
            <person name="Frank B."/>
            <person name="Gaigalat L."/>
            <person name="Goesmann A."/>
            <person name="Groeger C."/>
            <person name="Gross F."/>
            <person name="Jelsbak L."/>
            <person name="Jelsbak L."/>
            <person name="Kalinowski J."/>
            <person name="Kegler C."/>
            <person name="Knauber T."/>
            <person name="Konietzny S."/>
            <person name="Kopp M."/>
            <person name="Krause L."/>
            <person name="Krug D."/>
            <person name="Linke B."/>
            <person name="Mahmud T."/>
            <person name="Martinez-Arias R."/>
            <person name="McHardy A.C."/>
            <person name="Merai M."/>
            <person name="Meyer F."/>
            <person name="Mormann S."/>
            <person name="Munoz-Dorado J."/>
            <person name="Perez J."/>
            <person name="Pradella S."/>
            <person name="Rachid S."/>
            <person name="Raddatz G."/>
            <person name="Rosenau F."/>
            <person name="Rueckert C."/>
            <person name="Sasse F."/>
            <person name="Scharfe M."/>
            <person name="Schuster S.C."/>
            <person name="Suen G."/>
            <person name="Treuner-Lange A."/>
            <person name="Velicer G.J."/>
            <person name="Vorholter F.-J."/>
            <person name="Weissman K.J."/>
            <person name="Welch R.D."/>
            <person name="Wenzel S.C."/>
            <person name="Whitworth D.E."/>
            <person name="Wilhelm S."/>
            <person name="Wittmann C."/>
            <person name="Bloecker H."/>
            <person name="Puehler A."/>
            <person name="Mueller R."/>
        </authorList>
    </citation>
    <scope>NUCLEOTIDE SEQUENCE [LARGE SCALE GENOMIC DNA]</scope>
    <source>
        <strain evidence="6">So ce56</strain>
    </source>
</reference>
<protein>
    <submittedName>
        <fullName evidence="5">Two-component response regulator</fullName>
    </submittedName>
</protein>
<feature type="compositionally biased region" description="Low complexity" evidence="3">
    <location>
        <begin position="133"/>
        <end position="154"/>
    </location>
</feature>
<proteinExistence type="predicted"/>
<dbReference type="PANTHER" id="PTHR44591:SF3">
    <property type="entry name" value="RESPONSE REGULATORY DOMAIN-CONTAINING PROTEIN"/>
    <property type="match status" value="1"/>
</dbReference>
<feature type="region of interest" description="Disordered" evidence="3">
    <location>
        <begin position="133"/>
        <end position="188"/>
    </location>
</feature>
<dbReference type="RefSeq" id="WP_012241407.1">
    <property type="nucleotide sequence ID" value="NC_010162.1"/>
</dbReference>
<keyword evidence="1 2" id="KW-0597">Phosphoprotein</keyword>
<dbReference type="SMART" id="SM00448">
    <property type="entry name" value="REC"/>
    <property type="match status" value="1"/>
</dbReference>
<name>A9G530_SORC5</name>
<dbReference type="STRING" id="448385.sce8796"/>
<dbReference type="PROSITE" id="PS50110">
    <property type="entry name" value="RESPONSE_REGULATORY"/>
    <property type="match status" value="1"/>
</dbReference>
<dbReference type="InterPro" id="IPR050595">
    <property type="entry name" value="Bact_response_regulator"/>
</dbReference>
<organism evidence="5 6">
    <name type="scientific">Sorangium cellulosum (strain So ce56)</name>
    <name type="common">Polyangium cellulosum (strain So ce56)</name>
    <dbReference type="NCBI Taxonomy" id="448385"/>
    <lineage>
        <taxon>Bacteria</taxon>
        <taxon>Pseudomonadati</taxon>
        <taxon>Myxococcota</taxon>
        <taxon>Polyangia</taxon>
        <taxon>Polyangiales</taxon>
        <taxon>Polyangiaceae</taxon>
        <taxon>Sorangium</taxon>
    </lineage>
</organism>
<dbReference type="BioCyc" id="SCEL448385:SCE_RS45075-MONOMER"/>
<dbReference type="SUPFAM" id="SSF52172">
    <property type="entry name" value="CheY-like"/>
    <property type="match status" value="1"/>
</dbReference>
<dbReference type="EMBL" id="AM746676">
    <property type="protein sequence ID" value="CAN98968.1"/>
    <property type="molecule type" value="Genomic_DNA"/>
</dbReference>
<dbReference type="Proteomes" id="UP000002139">
    <property type="component" value="Chromosome"/>
</dbReference>
<dbReference type="InterPro" id="IPR011006">
    <property type="entry name" value="CheY-like_superfamily"/>
</dbReference>
<dbReference type="InterPro" id="IPR001789">
    <property type="entry name" value="Sig_transdc_resp-reg_receiver"/>
</dbReference>
<dbReference type="GO" id="GO:0000160">
    <property type="term" value="P:phosphorelay signal transduction system"/>
    <property type="evidence" value="ECO:0007669"/>
    <property type="project" value="InterPro"/>
</dbReference>
<dbReference type="Pfam" id="PF00072">
    <property type="entry name" value="Response_reg"/>
    <property type="match status" value="1"/>
</dbReference>
<evidence type="ECO:0000313" key="6">
    <source>
        <dbReference type="Proteomes" id="UP000002139"/>
    </source>
</evidence>
<dbReference type="AlphaFoldDB" id="A9G530"/>
<evidence type="ECO:0000256" key="1">
    <source>
        <dbReference type="ARBA" id="ARBA00022553"/>
    </source>
</evidence>
<dbReference type="eggNOG" id="COG3437">
    <property type="taxonomic scope" value="Bacteria"/>
</dbReference>
<evidence type="ECO:0000313" key="5">
    <source>
        <dbReference type="EMBL" id="CAN98968.1"/>
    </source>
</evidence>
<dbReference type="Gene3D" id="3.40.50.2300">
    <property type="match status" value="1"/>
</dbReference>
<gene>
    <name evidence="5" type="ordered locus">sce8796</name>
</gene>
<evidence type="ECO:0000259" key="4">
    <source>
        <dbReference type="PROSITE" id="PS50110"/>
    </source>
</evidence>
<evidence type="ECO:0000256" key="2">
    <source>
        <dbReference type="PROSITE-ProRule" id="PRU00169"/>
    </source>
</evidence>
<feature type="domain" description="Response regulatory" evidence="4">
    <location>
        <begin position="10"/>
        <end position="120"/>
    </location>
</feature>
<accession>A9G530</accession>
<feature type="modified residue" description="4-aspartylphosphate" evidence="2">
    <location>
        <position position="58"/>
    </location>
</feature>
<keyword evidence="6" id="KW-1185">Reference proteome</keyword>
<dbReference type="KEGG" id="scl:sce8796"/>